<dbReference type="InterPro" id="IPR052527">
    <property type="entry name" value="Metal_cation-efflux_comp"/>
</dbReference>
<dbReference type="RefSeq" id="XP_067544921.1">
    <property type="nucleotide sequence ID" value="XM_067689031.1"/>
</dbReference>
<dbReference type="GO" id="GO:0004671">
    <property type="term" value="F:protein C-terminal S-isoprenylcysteine carboxyl O-methyltransferase activity"/>
    <property type="evidence" value="ECO:0007669"/>
    <property type="project" value="UniProtKB-EC"/>
</dbReference>
<dbReference type="OrthoDB" id="422086at2759"/>
<keyword evidence="7" id="KW-1185">Reference proteome</keyword>
<keyword evidence="2 5" id="KW-0812">Transmembrane</keyword>
<feature type="transmembrane region" description="Helical" evidence="5">
    <location>
        <begin position="142"/>
        <end position="170"/>
    </location>
</feature>
<evidence type="ECO:0000256" key="4">
    <source>
        <dbReference type="ARBA" id="ARBA00023136"/>
    </source>
</evidence>
<evidence type="ECO:0000313" key="7">
    <source>
        <dbReference type="Proteomes" id="UP000185944"/>
    </source>
</evidence>
<comment type="subcellular location">
    <subcellularLocation>
        <location evidence="5">Endoplasmic reticulum membrane</location>
        <topology evidence="5">Multi-pass membrane protein</topology>
    </subcellularLocation>
    <subcellularLocation>
        <location evidence="1">Membrane</location>
        <topology evidence="1">Multi-pass membrane protein</topology>
    </subcellularLocation>
</comment>
<proteinExistence type="inferred from homology"/>
<dbReference type="STRING" id="1805483.A0A177EIH4"/>
<organism evidence="6 7">
    <name type="scientific">Nematocida displodere</name>
    <dbReference type="NCBI Taxonomy" id="1805483"/>
    <lineage>
        <taxon>Eukaryota</taxon>
        <taxon>Fungi</taxon>
        <taxon>Fungi incertae sedis</taxon>
        <taxon>Microsporidia</taxon>
        <taxon>Nematocida</taxon>
    </lineage>
</organism>
<comment type="caution">
    <text evidence="6">The sequence shown here is derived from an EMBL/GenBank/DDBJ whole genome shotgun (WGS) entry which is preliminary data.</text>
</comment>
<keyword evidence="5" id="KW-0808">Transferase</keyword>
<reference evidence="6 7" key="1">
    <citation type="submission" date="2016-02" db="EMBL/GenBank/DDBJ databases">
        <title>Discovery of a natural microsporidian pathogen with a broad tissue tropism in Caenorhabditis elegans.</title>
        <authorList>
            <person name="Luallen R.J."/>
            <person name="Reinke A.W."/>
            <person name="Tong L."/>
            <person name="Botts M.R."/>
            <person name="Felix M.-A."/>
            <person name="Troemel E.R."/>
        </authorList>
    </citation>
    <scope>NUCLEOTIDE SEQUENCE [LARGE SCALE GENOMIC DNA]</scope>
    <source>
        <strain evidence="6 7">JUm2807</strain>
    </source>
</reference>
<evidence type="ECO:0000256" key="3">
    <source>
        <dbReference type="ARBA" id="ARBA00022989"/>
    </source>
</evidence>
<accession>A0A177EIH4</accession>
<comment type="caution">
    <text evidence="5">Lacks conserved residue(s) required for the propagation of feature annotation.</text>
</comment>
<dbReference type="VEuPathDB" id="MicrosporidiaDB:NEDG_01613"/>
<dbReference type="GeneID" id="93647963"/>
<dbReference type="PANTHER" id="PTHR43847">
    <property type="entry name" value="BLL3993 PROTEIN"/>
    <property type="match status" value="1"/>
</dbReference>
<evidence type="ECO:0000256" key="2">
    <source>
        <dbReference type="ARBA" id="ARBA00022692"/>
    </source>
</evidence>
<dbReference type="Pfam" id="PF04140">
    <property type="entry name" value="ICMT"/>
    <property type="match status" value="1"/>
</dbReference>
<feature type="transmembrane region" description="Helical" evidence="5">
    <location>
        <begin position="63"/>
        <end position="89"/>
    </location>
</feature>
<keyword evidence="3 5" id="KW-1133">Transmembrane helix</keyword>
<name>A0A177EIH4_9MICR</name>
<dbReference type="EC" id="2.1.1.100" evidence="5"/>
<keyword evidence="5" id="KW-0489">Methyltransferase</keyword>
<feature type="transmembrane region" description="Helical" evidence="5">
    <location>
        <begin position="101"/>
        <end position="122"/>
    </location>
</feature>
<dbReference type="GO" id="GO:0032259">
    <property type="term" value="P:methylation"/>
    <property type="evidence" value="ECO:0007669"/>
    <property type="project" value="UniProtKB-KW"/>
</dbReference>
<dbReference type="AlphaFoldDB" id="A0A177EIH4"/>
<dbReference type="Proteomes" id="UP000185944">
    <property type="component" value="Unassembled WGS sequence"/>
</dbReference>
<comment type="similarity">
    <text evidence="5">Belongs to the class VI-like SAM-binding methyltransferase superfamily. Isoprenylcysteine carboxyl methyltransferase family.</text>
</comment>
<evidence type="ECO:0000256" key="1">
    <source>
        <dbReference type="ARBA" id="ARBA00004141"/>
    </source>
</evidence>
<keyword evidence="5" id="KW-0256">Endoplasmic reticulum</keyword>
<keyword evidence="5" id="KW-0949">S-adenosyl-L-methionine</keyword>
<sequence length="229" mass="26035">MNRDTIIVFASGMLFYHGVISTSNERILKVVAIMSLVVTYHKVMCNKWMSEFLEALSTRNRSMFGGLFVFVGLLLLLETMIMIMVYDMLPAALMAFIERFGGGLVVISLFLIFSSLWTLSISQIEECIFIDQGVYAYIRHPYYLGLILLFAGCCLLMGTVFSALIAFYVLKERVREFIVGEEEFLTAKHKSYRRYMERVASGLPKFLLDPTARTPHSEMEGSCVMDDAS</sequence>
<comment type="catalytic activity">
    <reaction evidence="5">
        <text>[protein]-C-terminal S-[(2E,6E)-farnesyl]-L-cysteine + S-adenosyl-L-methionine = [protein]-C-terminal S-[(2E,6E)-farnesyl]-L-cysteine methyl ester + S-adenosyl-L-homocysteine</text>
        <dbReference type="Rhea" id="RHEA:21672"/>
        <dbReference type="Rhea" id="RHEA-COMP:12125"/>
        <dbReference type="Rhea" id="RHEA-COMP:12126"/>
        <dbReference type="ChEBI" id="CHEBI:57856"/>
        <dbReference type="ChEBI" id="CHEBI:59789"/>
        <dbReference type="ChEBI" id="CHEBI:90510"/>
        <dbReference type="ChEBI" id="CHEBI:90511"/>
        <dbReference type="EC" id="2.1.1.100"/>
    </reaction>
</comment>
<evidence type="ECO:0000313" key="6">
    <source>
        <dbReference type="EMBL" id="OAG31200.1"/>
    </source>
</evidence>
<protein>
    <recommendedName>
        <fullName evidence="5">Protein-S-isoprenylcysteine O-methyltransferase</fullName>
        <ecNumber evidence="5">2.1.1.100</ecNumber>
    </recommendedName>
</protein>
<dbReference type="InterPro" id="IPR007269">
    <property type="entry name" value="ICMT_MeTrfase"/>
</dbReference>
<gene>
    <name evidence="6" type="ORF">NEDG_01613</name>
</gene>
<dbReference type="GO" id="GO:0005789">
    <property type="term" value="C:endoplasmic reticulum membrane"/>
    <property type="evidence" value="ECO:0007669"/>
    <property type="project" value="UniProtKB-SubCell"/>
</dbReference>
<dbReference type="PANTHER" id="PTHR43847:SF1">
    <property type="entry name" value="BLL3993 PROTEIN"/>
    <property type="match status" value="1"/>
</dbReference>
<keyword evidence="4 5" id="KW-0472">Membrane</keyword>
<dbReference type="EMBL" id="LTDL01000021">
    <property type="protein sequence ID" value="OAG31200.1"/>
    <property type="molecule type" value="Genomic_DNA"/>
</dbReference>
<evidence type="ECO:0000256" key="5">
    <source>
        <dbReference type="RuleBase" id="RU362022"/>
    </source>
</evidence>
<dbReference type="Gene3D" id="1.20.120.1630">
    <property type="match status" value="1"/>
</dbReference>